<keyword evidence="3" id="KW-1185">Reference proteome</keyword>
<dbReference type="Proteomes" id="UP001633002">
    <property type="component" value="Unassembled WGS sequence"/>
</dbReference>
<evidence type="ECO:0000313" key="2">
    <source>
        <dbReference type="EMBL" id="KAL3686606.1"/>
    </source>
</evidence>
<gene>
    <name evidence="2" type="ORF">R1sor_009180</name>
</gene>
<comment type="caution">
    <text evidence="2">The sequence shown here is derived from an EMBL/GenBank/DDBJ whole genome shotgun (WGS) entry which is preliminary data.</text>
</comment>
<reference evidence="2 3" key="1">
    <citation type="submission" date="2024-09" db="EMBL/GenBank/DDBJ databases">
        <title>Chromosome-scale assembly of Riccia sorocarpa.</title>
        <authorList>
            <person name="Paukszto L."/>
        </authorList>
    </citation>
    <scope>NUCLEOTIDE SEQUENCE [LARGE SCALE GENOMIC DNA]</scope>
    <source>
        <strain evidence="2">LP-2024</strain>
        <tissue evidence="2">Aerial parts of the thallus</tissue>
    </source>
</reference>
<accession>A0ABD3H916</accession>
<dbReference type="AlphaFoldDB" id="A0ABD3H916"/>
<keyword evidence="1" id="KW-0472">Membrane</keyword>
<keyword evidence="1" id="KW-0812">Transmembrane</keyword>
<dbReference type="EMBL" id="JBJQOH010000005">
    <property type="protein sequence ID" value="KAL3686606.1"/>
    <property type="molecule type" value="Genomic_DNA"/>
</dbReference>
<evidence type="ECO:0008006" key="4">
    <source>
        <dbReference type="Google" id="ProtNLM"/>
    </source>
</evidence>
<feature type="transmembrane region" description="Helical" evidence="1">
    <location>
        <begin position="52"/>
        <end position="77"/>
    </location>
</feature>
<sequence>MTAIRVLAKTAAIPPRANGRSVAFFLETPHGWRGRRVPPADRFVARPCHAAYAVLDVPACVAAFAVVGSCTLIGVALQLDVPAWFDVFVVVVSGTLTGVAVELGVKVLDVPAGVAVFEALAQ</sequence>
<proteinExistence type="predicted"/>
<evidence type="ECO:0000256" key="1">
    <source>
        <dbReference type="SAM" id="Phobius"/>
    </source>
</evidence>
<feature type="transmembrane region" description="Helical" evidence="1">
    <location>
        <begin position="83"/>
        <end position="101"/>
    </location>
</feature>
<keyword evidence="1" id="KW-1133">Transmembrane helix</keyword>
<name>A0ABD3H916_9MARC</name>
<organism evidence="2 3">
    <name type="scientific">Riccia sorocarpa</name>
    <dbReference type="NCBI Taxonomy" id="122646"/>
    <lineage>
        <taxon>Eukaryota</taxon>
        <taxon>Viridiplantae</taxon>
        <taxon>Streptophyta</taxon>
        <taxon>Embryophyta</taxon>
        <taxon>Marchantiophyta</taxon>
        <taxon>Marchantiopsida</taxon>
        <taxon>Marchantiidae</taxon>
        <taxon>Marchantiales</taxon>
        <taxon>Ricciaceae</taxon>
        <taxon>Riccia</taxon>
    </lineage>
</organism>
<evidence type="ECO:0000313" key="3">
    <source>
        <dbReference type="Proteomes" id="UP001633002"/>
    </source>
</evidence>
<protein>
    <recommendedName>
        <fullName evidence="4">SLC26A/SulP transporter domain-containing protein</fullName>
    </recommendedName>
</protein>